<organism evidence="6 7">
    <name type="scientific">Mucilaginibacter boryungensis</name>
    <dbReference type="NCBI Taxonomy" id="768480"/>
    <lineage>
        <taxon>Bacteria</taxon>
        <taxon>Pseudomonadati</taxon>
        <taxon>Bacteroidota</taxon>
        <taxon>Sphingobacteriia</taxon>
        <taxon>Sphingobacteriales</taxon>
        <taxon>Sphingobacteriaceae</taxon>
        <taxon>Mucilaginibacter</taxon>
    </lineage>
</organism>
<evidence type="ECO:0000313" key="6">
    <source>
        <dbReference type="EMBL" id="MBE9665922.1"/>
    </source>
</evidence>
<protein>
    <submittedName>
        <fullName evidence="6">PAS domain-containing protein</fullName>
    </submittedName>
</protein>
<dbReference type="PANTHER" id="PTHR44688">
    <property type="entry name" value="DNA-BINDING TRANSCRIPTIONAL ACTIVATOR DEVR_DOSR"/>
    <property type="match status" value="1"/>
</dbReference>
<feature type="domain" description="PAC" evidence="5">
    <location>
        <begin position="132"/>
        <end position="185"/>
    </location>
</feature>
<dbReference type="InterPro" id="IPR016032">
    <property type="entry name" value="Sig_transdc_resp-reg_C-effctor"/>
</dbReference>
<dbReference type="EMBL" id="JADFFM010000001">
    <property type="protein sequence ID" value="MBE9665922.1"/>
    <property type="molecule type" value="Genomic_DNA"/>
</dbReference>
<evidence type="ECO:0000259" key="5">
    <source>
        <dbReference type="PROSITE" id="PS50113"/>
    </source>
</evidence>
<reference evidence="6 7" key="1">
    <citation type="submission" date="2020-10" db="EMBL/GenBank/DDBJ databases">
        <title>Mucilaginibacter mali sp. nov., isolated from rhizosphere soil of apple orchard.</title>
        <authorList>
            <person name="Lee J.-S."/>
            <person name="Kim H.S."/>
            <person name="Kim J.-S."/>
        </authorList>
    </citation>
    <scope>NUCLEOTIDE SEQUENCE [LARGE SCALE GENOMIC DNA]</scope>
    <source>
        <strain evidence="6 7">KCTC 23157</strain>
    </source>
</reference>
<keyword evidence="2" id="KW-0238">DNA-binding</keyword>
<keyword evidence="7" id="KW-1185">Reference proteome</keyword>
<dbReference type="RefSeq" id="WP_194105303.1">
    <property type="nucleotide sequence ID" value="NZ_JADFFM010000001.1"/>
</dbReference>
<proteinExistence type="predicted"/>
<dbReference type="CDD" id="cd06170">
    <property type="entry name" value="LuxR_C_like"/>
    <property type="match status" value="1"/>
</dbReference>
<dbReference type="InterPro" id="IPR035965">
    <property type="entry name" value="PAS-like_dom_sf"/>
</dbReference>
<dbReference type="PROSITE" id="PS50043">
    <property type="entry name" value="HTH_LUXR_2"/>
    <property type="match status" value="1"/>
</dbReference>
<name>A0ABR9XEV9_9SPHI</name>
<dbReference type="InterPro" id="IPR001610">
    <property type="entry name" value="PAC"/>
</dbReference>
<dbReference type="Pfam" id="PF08447">
    <property type="entry name" value="PAS_3"/>
    <property type="match status" value="1"/>
</dbReference>
<dbReference type="PANTHER" id="PTHR44688:SF16">
    <property type="entry name" value="DNA-BINDING TRANSCRIPTIONAL ACTIVATOR DEVR_DOSR"/>
    <property type="match status" value="1"/>
</dbReference>
<evidence type="ECO:0000256" key="1">
    <source>
        <dbReference type="ARBA" id="ARBA00023015"/>
    </source>
</evidence>
<dbReference type="Gene3D" id="3.30.450.20">
    <property type="entry name" value="PAS domain"/>
    <property type="match status" value="1"/>
</dbReference>
<keyword evidence="1" id="KW-0805">Transcription regulation</keyword>
<dbReference type="SUPFAM" id="SSF55785">
    <property type="entry name" value="PYP-like sensor domain (PAS domain)"/>
    <property type="match status" value="1"/>
</dbReference>
<dbReference type="SMART" id="SM00421">
    <property type="entry name" value="HTH_LUXR"/>
    <property type="match status" value="1"/>
</dbReference>
<dbReference type="PRINTS" id="PR00038">
    <property type="entry name" value="HTHLUXR"/>
</dbReference>
<dbReference type="Gene3D" id="1.10.10.10">
    <property type="entry name" value="Winged helix-like DNA-binding domain superfamily/Winged helix DNA-binding domain"/>
    <property type="match status" value="1"/>
</dbReference>
<evidence type="ECO:0000313" key="7">
    <source>
        <dbReference type="Proteomes" id="UP000632774"/>
    </source>
</evidence>
<evidence type="ECO:0000256" key="3">
    <source>
        <dbReference type="ARBA" id="ARBA00023163"/>
    </source>
</evidence>
<dbReference type="InterPro" id="IPR000792">
    <property type="entry name" value="Tscrpt_reg_LuxR_C"/>
</dbReference>
<dbReference type="InterPro" id="IPR000014">
    <property type="entry name" value="PAS"/>
</dbReference>
<dbReference type="InterPro" id="IPR036388">
    <property type="entry name" value="WH-like_DNA-bd_sf"/>
</dbReference>
<evidence type="ECO:0000259" key="4">
    <source>
        <dbReference type="PROSITE" id="PS50043"/>
    </source>
</evidence>
<dbReference type="InterPro" id="IPR013655">
    <property type="entry name" value="PAS_fold_3"/>
</dbReference>
<feature type="domain" description="HTH luxR-type" evidence="4">
    <location>
        <begin position="208"/>
        <end position="273"/>
    </location>
</feature>
<sequence>MRQYLSLGILILAKNYMETIRFDQVKKSWQQIAKHDLSDVPPDFELEIYKKLLNTFHVGSYYYFIFNLAKTEVEFVSDSVTDVLGIQPSDFTPLFVFNNLHALDRDRFAANEQNLTTFFSQVAPEKVFKYKISYDYRLMRRDGKYIWVHQQMMALQSMDDGAIIRTMGVHTDITHLKTEPKPIGMSILGIDGEPSFFNVTPGTYSFLLPTEAEKFTRREKEIYRLVVNGYTTASIAEKLFISVQTVNTHRKNILQKSGCVNWIEFTSKALLNGW</sequence>
<gene>
    <name evidence="6" type="ORF">IRJ18_06080</name>
</gene>
<dbReference type="InterPro" id="IPR000700">
    <property type="entry name" value="PAS-assoc_C"/>
</dbReference>
<dbReference type="CDD" id="cd00130">
    <property type="entry name" value="PAS"/>
    <property type="match status" value="1"/>
</dbReference>
<dbReference type="SMART" id="SM00086">
    <property type="entry name" value="PAC"/>
    <property type="match status" value="1"/>
</dbReference>
<dbReference type="SUPFAM" id="SSF46894">
    <property type="entry name" value="C-terminal effector domain of the bipartite response regulators"/>
    <property type="match status" value="1"/>
</dbReference>
<dbReference type="Pfam" id="PF00196">
    <property type="entry name" value="GerE"/>
    <property type="match status" value="1"/>
</dbReference>
<comment type="caution">
    <text evidence="6">The sequence shown here is derived from an EMBL/GenBank/DDBJ whole genome shotgun (WGS) entry which is preliminary data.</text>
</comment>
<accession>A0ABR9XEV9</accession>
<evidence type="ECO:0000256" key="2">
    <source>
        <dbReference type="ARBA" id="ARBA00023125"/>
    </source>
</evidence>
<dbReference type="PROSITE" id="PS00622">
    <property type="entry name" value="HTH_LUXR_1"/>
    <property type="match status" value="1"/>
</dbReference>
<dbReference type="Proteomes" id="UP000632774">
    <property type="component" value="Unassembled WGS sequence"/>
</dbReference>
<dbReference type="PROSITE" id="PS50113">
    <property type="entry name" value="PAC"/>
    <property type="match status" value="1"/>
</dbReference>
<keyword evidence="3" id="KW-0804">Transcription</keyword>